<protein>
    <submittedName>
        <fullName evidence="1">Gamma-glutamyl-gamma-aminobutyrate hydrolase</fullName>
    </submittedName>
</protein>
<dbReference type="KEGG" id="dho:Dia5BBH33_16260"/>
<accession>A0A8D5A6B1</accession>
<dbReference type="Gene3D" id="3.40.50.880">
    <property type="match status" value="1"/>
</dbReference>
<dbReference type="InterPro" id="IPR029062">
    <property type="entry name" value="Class_I_gatase-like"/>
</dbReference>
<gene>
    <name evidence="1" type="ORF">Dia5BBH33_16260</name>
</gene>
<dbReference type="PROSITE" id="PS51273">
    <property type="entry name" value="GATASE_TYPE_1"/>
    <property type="match status" value="1"/>
</dbReference>
<dbReference type="Pfam" id="PF07722">
    <property type="entry name" value="Peptidase_C26"/>
    <property type="match status" value="1"/>
</dbReference>
<organism evidence="1 2">
    <name type="scientific">Dialister hominis</name>
    <dbReference type="NCBI Taxonomy" id="2582419"/>
    <lineage>
        <taxon>Bacteria</taxon>
        <taxon>Bacillati</taxon>
        <taxon>Bacillota</taxon>
        <taxon>Negativicutes</taxon>
        <taxon>Veillonellales</taxon>
        <taxon>Veillonellaceae</taxon>
        <taxon>Dialister</taxon>
    </lineage>
</organism>
<evidence type="ECO:0000313" key="1">
    <source>
        <dbReference type="EMBL" id="BBK25691.1"/>
    </source>
</evidence>
<keyword evidence="2" id="KW-1185">Reference proteome</keyword>
<dbReference type="GO" id="GO:0016811">
    <property type="term" value="F:hydrolase activity, acting on carbon-nitrogen (but not peptide) bonds, in linear amides"/>
    <property type="evidence" value="ECO:0007669"/>
    <property type="project" value="InterPro"/>
</dbReference>
<dbReference type="InterPro" id="IPR044668">
    <property type="entry name" value="PuuD-like"/>
</dbReference>
<dbReference type="PANTHER" id="PTHR43235">
    <property type="entry name" value="GLUTAMINE AMIDOTRANSFERASE PB2B2.05-RELATED"/>
    <property type="match status" value="1"/>
</dbReference>
<dbReference type="GO" id="GO:0005829">
    <property type="term" value="C:cytosol"/>
    <property type="evidence" value="ECO:0007669"/>
    <property type="project" value="TreeGrafter"/>
</dbReference>
<dbReference type="InterPro" id="IPR011697">
    <property type="entry name" value="Peptidase_C26"/>
</dbReference>
<dbReference type="AlphaFoldDB" id="A0A8D5A6B1"/>
<dbReference type="Proteomes" id="UP000320585">
    <property type="component" value="Chromosome"/>
</dbReference>
<dbReference type="EMBL" id="AP019697">
    <property type="protein sequence ID" value="BBK25691.1"/>
    <property type="molecule type" value="Genomic_DNA"/>
</dbReference>
<dbReference type="SUPFAM" id="SSF52317">
    <property type="entry name" value="Class I glutamine amidotransferase-like"/>
    <property type="match status" value="1"/>
</dbReference>
<evidence type="ECO:0000313" key="2">
    <source>
        <dbReference type="Proteomes" id="UP000320585"/>
    </source>
</evidence>
<dbReference type="RefSeq" id="WP_143332744.1">
    <property type="nucleotide sequence ID" value="NZ_AP019697.1"/>
</dbReference>
<reference evidence="2" key="1">
    <citation type="submission" date="2019-05" db="EMBL/GenBank/DDBJ databases">
        <title>Complete genome sequencing of Dialister sp. strain 5BBH33.</title>
        <authorList>
            <person name="Sakamoto M."/>
            <person name="Murakami T."/>
            <person name="Mori H."/>
        </authorList>
    </citation>
    <scope>NUCLEOTIDE SEQUENCE [LARGE SCALE GENOMIC DNA]</scope>
    <source>
        <strain evidence="2">5BBH33</strain>
    </source>
</reference>
<proteinExistence type="predicted"/>
<dbReference type="OrthoDB" id="9813383at2"/>
<name>A0A8D5A6B1_9FIRM</name>
<dbReference type="CDD" id="cd01745">
    <property type="entry name" value="GATase1_2"/>
    <property type="match status" value="1"/>
</dbReference>
<dbReference type="GeneID" id="92716845"/>
<dbReference type="PANTHER" id="PTHR43235:SF1">
    <property type="entry name" value="GLUTAMINE AMIDOTRANSFERASE PB2B2.05-RELATED"/>
    <property type="match status" value="1"/>
</dbReference>
<sequence>MRKPIVAVTADTLLAEMKPINQKMADYAPRPLIDALGRNGFLPVILPYNDYAEAEELVGTFDALVLPGGPNPTPRFYHEDPIWSIGPTYEKRDKFEIDLIQACIKAGKPILGICRGLQILNVALGGTLWQDMQSQNSGAFIQHMQRAPGNIATHYIEVEKDTRLMDILGEGLYVNSRHREGIKKLAQGLRPAARTRDGVIEAVESEEGDLLAAVQWHPENMDPETMDPLFRAFMDRVLKHMGIEE</sequence>
<keyword evidence="1" id="KW-0378">Hydrolase</keyword>